<accession>A0AAJ5BHR3</accession>
<gene>
    <name evidence="1" type="ORF">SAMN02745723_107153</name>
</gene>
<dbReference type="InterPro" id="IPR036937">
    <property type="entry name" value="Adhesion_dom_fimbrial_sf"/>
</dbReference>
<dbReference type="GO" id="GO:0009289">
    <property type="term" value="C:pilus"/>
    <property type="evidence" value="ECO:0007669"/>
    <property type="project" value="InterPro"/>
</dbReference>
<dbReference type="RefSeq" id="WP_074823394.1">
    <property type="nucleotide sequence ID" value="NZ_FOLW01000007.1"/>
</dbReference>
<dbReference type="Proteomes" id="UP000226420">
    <property type="component" value="Unassembled WGS sequence"/>
</dbReference>
<evidence type="ECO:0000313" key="1">
    <source>
        <dbReference type="EMBL" id="SFD06962.1"/>
    </source>
</evidence>
<dbReference type="GO" id="GO:0007155">
    <property type="term" value="P:cell adhesion"/>
    <property type="evidence" value="ECO:0007669"/>
    <property type="project" value="InterPro"/>
</dbReference>
<comment type="caution">
    <text evidence="1">The sequence shown here is derived from an EMBL/GenBank/DDBJ whole genome shotgun (WGS) entry which is preliminary data.</text>
</comment>
<reference evidence="1 2" key="1">
    <citation type="submission" date="2016-10" db="EMBL/GenBank/DDBJ databases">
        <authorList>
            <person name="Varghese N."/>
            <person name="Submissions S."/>
        </authorList>
    </citation>
    <scope>NUCLEOTIDE SEQUENCE [LARGE SCALE GENOMIC DNA]</scope>
    <source>
        <strain evidence="1 2">DSM 5563</strain>
    </source>
</reference>
<organism evidence="1 2">
    <name type="scientific">Pragia fontium DSM 5563 = ATCC 49100</name>
    <dbReference type="NCBI Taxonomy" id="1122977"/>
    <lineage>
        <taxon>Bacteria</taxon>
        <taxon>Pseudomonadati</taxon>
        <taxon>Pseudomonadota</taxon>
        <taxon>Gammaproteobacteria</taxon>
        <taxon>Enterobacterales</taxon>
        <taxon>Budviciaceae</taxon>
        <taxon>Pragia</taxon>
    </lineage>
</organism>
<sequence>MIFFKLIDKAMDYINPITKWKAAFCLLMAMYTPVTLSATIIQNGRGLVGILDSNISATLTGTSNYWATQPSSYVLLAFFQDGASCNQSLMMEIDGVKGIKFNTAGTLMLVPEITYVDKRTWGGNSDTVTGIFTGYGSSTSDNLGEYTSCILQPYQSSPSSSVDVIMTHNVTATGRILIYGTGQQVTSSTAGLSYPLKMVIQNPRIAPAQYAKNILVSTGSWSTVVSDLACTLTTPTLIDFGPQPANAAANQLLAAKTVNLSVGCQQSQNKIAATLSLMARTNLAYYSGNDNQVNLNNSAGTAGAYVTMDINVNGTSKPVSFNRQYIDIGSIDSTQSAANFNYPVTYTLYSKGTGMTGKVSGSAELSIVMR</sequence>
<protein>
    <submittedName>
        <fullName evidence="1">Fimbrial protein</fullName>
    </submittedName>
</protein>
<name>A0AAJ5BHR3_9GAMM</name>
<dbReference type="EMBL" id="FOLW01000007">
    <property type="protein sequence ID" value="SFD06962.1"/>
    <property type="molecule type" value="Genomic_DNA"/>
</dbReference>
<evidence type="ECO:0000313" key="2">
    <source>
        <dbReference type="Proteomes" id="UP000226420"/>
    </source>
</evidence>
<proteinExistence type="predicted"/>
<dbReference type="AlphaFoldDB" id="A0AAJ5BHR3"/>
<dbReference type="Gene3D" id="2.60.40.1090">
    <property type="entry name" value="Fimbrial-type adhesion domain"/>
    <property type="match status" value="1"/>
</dbReference>